<feature type="region of interest" description="Disordered" evidence="10">
    <location>
        <begin position="169"/>
        <end position="201"/>
    </location>
</feature>
<feature type="domain" description="Protein kinase" evidence="11">
    <location>
        <begin position="1"/>
        <end position="276"/>
    </location>
</feature>
<evidence type="ECO:0000256" key="8">
    <source>
        <dbReference type="ARBA" id="ARBA00047899"/>
    </source>
</evidence>
<sequence>MSGGSKVLYKVIEKDDVESYTRESSPPSECHSTEISTLDGKHAGAGCMSPRPQGLLLPFEIEAQNYVSKSDYGSSFVLGVIDYIITKETYILVIEYPGENWMALDKYMKEHDKFSVSEARSIIKEVIQALLSFKKLGISHGNVLAQNILYHKETGSVKFINFDLSEPREGWSQDNSVQAESSDSASESSEDKPDPGPAETKDLESINYLLYCLLTLKRPFKKTQDVEGGFVEGFRYRLDDPESQLTIDAAKLVSMLFGYDSSSITSIENLLEQPFFTSQ</sequence>
<keyword evidence="6" id="KW-0418">Kinase</keyword>
<comment type="caution">
    <text evidence="12">The sequence shown here is derived from an EMBL/GenBank/DDBJ whole genome shotgun (WGS) entry which is preliminary data.</text>
</comment>
<comment type="subcellular location">
    <subcellularLocation>
        <location evidence="1">Host cell</location>
    </subcellularLocation>
</comment>
<keyword evidence="7" id="KW-0067">ATP-binding</keyword>
<keyword evidence="13" id="KW-1185">Reference proteome</keyword>
<dbReference type="InterPro" id="IPR011009">
    <property type="entry name" value="Kinase-like_dom_sf"/>
</dbReference>
<feature type="compositionally biased region" description="Basic and acidic residues" evidence="10">
    <location>
        <begin position="189"/>
        <end position="201"/>
    </location>
</feature>
<keyword evidence="3" id="KW-0723">Serine/threonine-protein kinase</keyword>
<evidence type="ECO:0000256" key="6">
    <source>
        <dbReference type="ARBA" id="ARBA00022777"/>
    </source>
</evidence>
<evidence type="ECO:0000256" key="3">
    <source>
        <dbReference type="ARBA" id="ARBA00022527"/>
    </source>
</evidence>
<dbReference type="EC" id="2.7.11.1" evidence="2"/>
<evidence type="ECO:0000256" key="7">
    <source>
        <dbReference type="ARBA" id="ARBA00022840"/>
    </source>
</evidence>
<accession>A0ABQ8FN68</accession>
<gene>
    <name evidence="12" type="ORF">BASA50_002226</name>
</gene>
<evidence type="ECO:0000313" key="13">
    <source>
        <dbReference type="Proteomes" id="UP001648503"/>
    </source>
</evidence>
<organism evidence="12 13">
    <name type="scientific">Batrachochytrium salamandrivorans</name>
    <dbReference type="NCBI Taxonomy" id="1357716"/>
    <lineage>
        <taxon>Eukaryota</taxon>
        <taxon>Fungi</taxon>
        <taxon>Fungi incertae sedis</taxon>
        <taxon>Chytridiomycota</taxon>
        <taxon>Chytridiomycota incertae sedis</taxon>
        <taxon>Chytridiomycetes</taxon>
        <taxon>Rhizophydiales</taxon>
        <taxon>Rhizophydiales incertae sedis</taxon>
        <taxon>Batrachochytrium</taxon>
    </lineage>
</organism>
<dbReference type="PANTHER" id="PTHR22984:SF25">
    <property type="entry name" value="PROTEIN KINASE DOMAIN-CONTAINING PROTEIN"/>
    <property type="match status" value="1"/>
</dbReference>
<proteinExistence type="predicted"/>
<reference evidence="12 13" key="1">
    <citation type="submission" date="2021-02" db="EMBL/GenBank/DDBJ databases">
        <title>Variation within the Batrachochytrium salamandrivorans European outbreak.</title>
        <authorList>
            <person name="Kelly M."/>
            <person name="Pasmans F."/>
            <person name="Shea T.P."/>
            <person name="Munoz J.F."/>
            <person name="Carranza S."/>
            <person name="Cuomo C.A."/>
            <person name="Martel A."/>
        </authorList>
    </citation>
    <scope>NUCLEOTIDE SEQUENCE [LARGE SCALE GENOMIC DNA]</scope>
    <source>
        <strain evidence="12 13">AMFP18/2</strain>
    </source>
</reference>
<evidence type="ECO:0000256" key="9">
    <source>
        <dbReference type="ARBA" id="ARBA00048679"/>
    </source>
</evidence>
<evidence type="ECO:0000256" key="10">
    <source>
        <dbReference type="SAM" id="MobiDB-lite"/>
    </source>
</evidence>
<dbReference type="Pfam" id="PF00069">
    <property type="entry name" value="Pkinase"/>
    <property type="match status" value="1"/>
</dbReference>
<protein>
    <recommendedName>
        <fullName evidence="2">non-specific serine/threonine protein kinase</fullName>
        <ecNumber evidence="2">2.7.11.1</ecNumber>
    </recommendedName>
</protein>
<keyword evidence="5" id="KW-0547">Nucleotide-binding</keyword>
<evidence type="ECO:0000256" key="1">
    <source>
        <dbReference type="ARBA" id="ARBA00004340"/>
    </source>
</evidence>
<dbReference type="Proteomes" id="UP001648503">
    <property type="component" value="Unassembled WGS sequence"/>
</dbReference>
<comment type="catalytic activity">
    <reaction evidence="9">
        <text>L-seryl-[protein] + ATP = O-phospho-L-seryl-[protein] + ADP + H(+)</text>
        <dbReference type="Rhea" id="RHEA:17989"/>
        <dbReference type="Rhea" id="RHEA-COMP:9863"/>
        <dbReference type="Rhea" id="RHEA-COMP:11604"/>
        <dbReference type="ChEBI" id="CHEBI:15378"/>
        <dbReference type="ChEBI" id="CHEBI:29999"/>
        <dbReference type="ChEBI" id="CHEBI:30616"/>
        <dbReference type="ChEBI" id="CHEBI:83421"/>
        <dbReference type="ChEBI" id="CHEBI:456216"/>
        <dbReference type="EC" id="2.7.11.1"/>
    </reaction>
</comment>
<dbReference type="PROSITE" id="PS50011">
    <property type="entry name" value="PROTEIN_KINASE_DOM"/>
    <property type="match status" value="1"/>
</dbReference>
<evidence type="ECO:0000256" key="2">
    <source>
        <dbReference type="ARBA" id="ARBA00012513"/>
    </source>
</evidence>
<dbReference type="EMBL" id="JAFCIX010000031">
    <property type="protein sequence ID" value="KAH6600526.1"/>
    <property type="molecule type" value="Genomic_DNA"/>
</dbReference>
<evidence type="ECO:0000256" key="4">
    <source>
        <dbReference type="ARBA" id="ARBA00022679"/>
    </source>
</evidence>
<evidence type="ECO:0000259" key="11">
    <source>
        <dbReference type="PROSITE" id="PS50011"/>
    </source>
</evidence>
<name>A0ABQ8FN68_9FUNG</name>
<evidence type="ECO:0000256" key="5">
    <source>
        <dbReference type="ARBA" id="ARBA00022741"/>
    </source>
</evidence>
<keyword evidence="4" id="KW-0808">Transferase</keyword>
<dbReference type="InterPro" id="IPR000719">
    <property type="entry name" value="Prot_kinase_dom"/>
</dbReference>
<comment type="catalytic activity">
    <reaction evidence="8">
        <text>L-threonyl-[protein] + ATP = O-phospho-L-threonyl-[protein] + ADP + H(+)</text>
        <dbReference type="Rhea" id="RHEA:46608"/>
        <dbReference type="Rhea" id="RHEA-COMP:11060"/>
        <dbReference type="Rhea" id="RHEA-COMP:11605"/>
        <dbReference type="ChEBI" id="CHEBI:15378"/>
        <dbReference type="ChEBI" id="CHEBI:30013"/>
        <dbReference type="ChEBI" id="CHEBI:30616"/>
        <dbReference type="ChEBI" id="CHEBI:61977"/>
        <dbReference type="ChEBI" id="CHEBI:456216"/>
        <dbReference type="EC" id="2.7.11.1"/>
    </reaction>
</comment>
<dbReference type="InterPro" id="IPR051138">
    <property type="entry name" value="PIM_Ser/Thr_kinase"/>
</dbReference>
<dbReference type="Gene3D" id="1.10.510.10">
    <property type="entry name" value="Transferase(Phosphotransferase) domain 1"/>
    <property type="match status" value="1"/>
</dbReference>
<evidence type="ECO:0000313" key="12">
    <source>
        <dbReference type="EMBL" id="KAH6600526.1"/>
    </source>
</evidence>
<dbReference type="PANTHER" id="PTHR22984">
    <property type="entry name" value="SERINE/THREONINE-PROTEIN KINASE PIM"/>
    <property type="match status" value="1"/>
</dbReference>
<dbReference type="SUPFAM" id="SSF56112">
    <property type="entry name" value="Protein kinase-like (PK-like)"/>
    <property type="match status" value="1"/>
</dbReference>
<dbReference type="SMART" id="SM00220">
    <property type="entry name" value="S_TKc"/>
    <property type="match status" value="1"/>
</dbReference>